<dbReference type="Pfam" id="PF07883">
    <property type="entry name" value="Cupin_2"/>
    <property type="match status" value="1"/>
</dbReference>
<dbReference type="RefSeq" id="WP_051924197.1">
    <property type="nucleotide sequence ID" value="NZ_AVCJ01000001.1"/>
</dbReference>
<dbReference type="EMBL" id="AVCJ01000001">
    <property type="protein sequence ID" value="KFL37712.1"/>
    <property type="molecule type" value="Genomic_DNA"/>
</dbReference>
<comment type="caution">
    <text evidence="2">The sequence shown here is derived from an EMBL/GenBank/DDBJ whole genome shotgun (WGS) entry which is preliminary data.</text>
</comment>
<proteinExistence type="predicted"/>
<dbReference type="InterPro" id="IPR014710">
    <property type="entry name" value="RmlC-like_jellyroll"/>
</dbReference>
<reference evidence="2 3" key="2">
    <citation type="journal article" date="2015" name="Stand. Genomic Sci.">
        <title>High quality draft genomic sequence of Arenimonas donghaensis DSM 18148(T).</title>
        <authorList>
            <person name="Chen F."/>
            <person name="Wang H."/>
            <person name="Cao Y."/>
            <person name="Li X."/>
            <person name="Wang G."/>
        </authorList>
    </citation>
    <scope>NUCLEOTIDE SEQUENCE [LARGE SCALE GENOMIC DNA]</scope>
    <source>
        <strain evidence="2 3">HO3-R19</strain>
    </source>
</reference>
<evidence type="ECO:0000259" key="1">
    <source>
        <dbReference type="Pfam" id="PF07883"/>
    </source>
</evidence>
<dbReference type="SUPFAM" id="SSF51182">
    <property type="entry name" value="RmlC-like cupins"/>
    <property type="match status" value="1"/>
</dbReference>
<feature type="domain" description="Cupin type-2" evidence="1">
    <location>
        <begin position="36"/>
        <end position="94"/>
    </location>
</feature>
<dbReference type="OrthoDB" id="9794183at2"/>
<name>A0A087MLF9_9GAMM</name>
<dbReference type="PATRIC" id="fig|1121014.3.peg.124"/>
<accession>A0A087MLF9</accession>
<keyword evidence="3" id="KW-1185">Reference proteome</keyword>
<sequence>MNTVRAPKAIAASLVDLWSPHVIAEIDDSYVKVAKVQGELGWHAHADEDELFFILHGRLRIEMEAGNVELGEGELYVVPKGVRHNPVAEQECHIMLVERKSTLHTGDQVTDKTRSVAEQLQGLGS</sequence>
<dbReference type="AlphaFoldDB" id="A0A087MLF9"/>
<evidence type="ECO:0000313" key="3">
    <source>
        <dbReference type="Proteomes" id="UP000029085"/>
    </source>
</evidence>
<dbReference type="InterPro" id="IPR052044">
    <property type="entry name" value="PKS_Associated_Protein"/>
</dbReference>
<dbReference type="Gene3D" id="2.60.120.10">
    <property type="entry name" value="Jelly Rolls"/>
    <property type="match status" value="1"/>
</dbReference>
<dbReference type="STRING" id="1121014.N788_00655"/>
<dbReference type="Proteomes" id="UP000029085">
    <property type="component" value="Unassembled WGS sequence"/>
</dbReference>
<protein>
    <recommendedName>
        <fullName evidence="1">Cupin type-2 domain-containing protein</fullName>
    </recommendedName>
</protein>
<dbReference type="InterPro" id="IPR011051">
    <property type="entry name" value="RmlC_Cupin_sf"/>
</dbReference>
<reference evidence="3" key="1">
    <citation type="submission" date="2013-08" db="EMBL/GenBank/DDBJ databases">
        <title>Genome sequencing of Arenimonas donghaensis.</title>
        <authorList>
            <person name="Chen F."/>
            <person name="Wang G."/>
        </authorList>
    </citation>
    <scope>NUCLEOTIDE SEQUENCE [LARGE SCALE GENOMIC DNA]</scope>
    <source>
        <strain evidence="3">HO3-R19</strain>
    </source>
</reference>
<dbReference type="PANTHER" id="PTHR36114">
    <property type="entry name" value="16.7 KDA PROTEIN IN WHIE LOCUS"/>
    <property type="match status" value="1"/>
</dbReference>
<dbReference type="InterPro" id="IPR013096">
    <property type="entry name" value="Cupin_2"/>
</dbReference>
<dbReference type="CDD" id="cd02226">
    <property type="entry name" value="cupin_YdbB-like"/>
    <property type="match status" value="1"/>
</dbReference>
<dbReference type="PANTHER" id="PTHR36114:SF1">
    <property type="entry name" value="16.7 KDA PROTEIN IN WHIE LOCUS"/>
    <property type="match status" value="1"/>
</dbReference>
<evidence type="ECO:0000313" key="2">
    <source>
        <dbReference type="EMBL" id="KFL37712.1"/>
    </source>
</evidence>
<gene>
    <name evidence="2" type="ORF">N788_00655</name>
</gene>
<organism evidence="2 3">
    <name type="scientific">Arenimonas donghaensis DSM 18148 = HO3-R19</name>
    <dbReference type="NCBI Taxonomy" id="1121014"/>
    <lineage>
        <taxon>Bacteria</taxon>
        <taxon>Pseudomonadati</taxon>
        <taxon>Pseudomonadota</taxon>
        <taxon>Gammaproteobacteria</taxon>
        <taxon>Lysobacterales</taxon>
        <taxon>Lysobacteraceae</taxon>
        <taxon>Arenimonas</taxon>
    </lineage>
</organism>